<evidence type="ECO:0000313" key="7">
    <source>
        <dbReference type="EMBL" id="MWB78618.1"/>
    </source>
</evidence>
<reference evidence="7 8" key="1">
    <citation type="submission" date="2019-11" db="EMBL/GenBank/DDBJ databases">
        <title>Pseudooceanicola pacifica sp. nov., isolated from deep-sea sediment of the Pacific Ocean.</title>
        <authorList>
            <person name="Lyu L."/>
        </authorList>
    </citation>
    <scope>NUCLEOTIDE SEQUENCE [LARGE SCALE GENOMIC DNA]</scope>
    <source>
        <strain evidence="7 8">216_PA32_1</strain>
    </source>
</reference>
<feature type="transmembrane region" description="Helical" evidence="6">
    <location>
        <begin position="62"/>
        <end position="87"/>
    </location>
</feature>
<evidence type="ECO:0000256" key="3">
    <source>
        <dbReference type="ARBA" id="ARBA00022692"/>
    </source>
</evidence>
<sequence>MKDAPLVTLVLAVILVMALGWLLVVGRPILLPIVTAAISVYVMGSATEALRRQPVLRHLPTLILRSVVLIAFSLAVVVLALVVTSTITDIVAVLPKYQANLIAMLERIADRYDLDSAELWQEIRSMTIDRINLQSLTLSILGGFTAFGATIFLVIVYAAFMMSERTVFMRKLSAALANEDSAAQTIQAVTDINRKIGDYLAVKTLVNLILGVVSWVILWSFNVDFALFWAIVIGLLNYIPYVGSLLGVLFPSVLSLAQFGSIPTSAALTVLLTGAQMTVGGVLDPRLVGRQLNLSPFVVLTALSFWSSLWGIPGAILAIPLTSIVAIILSRFEATRFVAILLAERVDMPSRERRPPPDARKAAE</sequence>
<keyword evidence="5 6" id="KW-0472">Membrane</keyword>
<dbReference type="Pfam" id="PF01594">
    <property type="entry name" value="AI-2E_transport"/>
    <property type="match status" value="1"/>
</dbReference>
<comment type="caution">
    <text evidence="7">The sequence shown here is derived from an EMBL/GenBank/DDBJ whole genome shotgun (WGS) entry which is preliminary data.</text>
</comment>
<evidence type="ECO:0000256" key="4">
    <source>
        <dbReference type="ARBA" id="ARBA00022989"/>
    </source>
</evidence>
<evidence type="ECO:0000256" key="5">
    <source>
        <dbReference type="ARBA" id="ARBA00023136"/>
    </source>
</evidence>
<evidence type="ECO:0000313" key="8">
    <source>
        <dbReference type="Proteomes" id="UP000443843"/>
    </source>
</evidence>
<gene>
    <name evidence="7" type="ORF">GLS40_11315</name>
</gene>
<feature type="transmembrane region" description="Helical" evidence="6">
    <location>
        <begin position="262"/>
        <end position="283"/>
    </location>
</feature>
<evidence type="ECO:0000256" key="2">
    <source>
        <dbReference type="ARBA" id="ARBA00009773"/>
    </source>
</evidence>
<feature type="transmembrane region" description="Helical" evidence="6">
    <location>
        <begin position="227"/>
        <end position="250"/>
    </location>
</feature>
<dbReference type="InterPro" id="IPR002549">
    <property type="entry name" value="AI-2E-like"/>
</dbReference>
<organism evidence="7 8">
    <name type="scientific">Pseudooceanicola pacificus</name>
    <dbReference type="NCBI Taxonomy" id="2676438"/>
    <lineage>
        <taxon>Bacteria</taxon>
        <taxon>Pseudomonadati</taxon>
        <taxon>Pseudomonadota</taxon>
        <taxon>Alphaproteobacteria</taxon>
        <taxon>Rhodobacterales</taxon>
        <taxon>Paracoccaceae</taxon>
        <taxon>Pseudooceanicola</taxon>
    </lineage>
</organism>
<feature type="transmembrane region" description="Helical" evidence="6">
    <location>
        <begin position="303"/>
        <end position="329"/>
    </location>
</feature>
<protein>
    <submittedName>
        <fullName evidence="7">AI-2E family transporter</fullName>
    </submittedName>
</protein>
<dbReference type="Proteomes" id="UP000443843">
    <property type="component" value="Unassembled WGS sequence"/>
</dbReference>
<keyword evidence="3 6" id="KW-0812">Transmembrane</keyword>
<dbReference type="GO" id="GO:0016020">
    <property type="term" value="C:membrane"/>
    <property type="evidence" value="ECO:0007669"/>
    <property type="project" value="UniProtKB-SubCell"/>
</dbReference>
<feature type="transmembrane region" description="Helical" evidence="6">
    <location>
        <begin position="30"/>
        <end position="50"/>
    </location>
</feature>
<keyword evidence="4 6" id="KW-1133">Transmembrane helix</keyword>
<feature type="transmembrane region" description="Helical" evidence="6">
    <location>
        <begin position="200"/>
        <end position="221"/>
    </location>
</feature>
<evidence type="ECO:0000256" key="1">
    <source>
        <dbReference type="ARBA" id="ARBA00004141"/>
    </source>
</evidence>
<dbReference type="EMBL" id="WNXQ01000005">
    <property type="protein sequence ID" value="MWB78618.1"/>
    <property type="molecule type" value="Genomic_DNA"/>
</dbReference>
<feature type="transmembrane region" description="Helical" evidence="6">
    <location>
        <begin position="136"/>
        <end position="160"/>
    </location>
</feature>
<evidence type="ECO:0000256" key="6">
    <source>
        <dbReference type="SAM" id="Phobius"/>
    </source>
</evidence>
<dbReference type="PANTHER" id="PTHR21716">
    <property type="entry name" value="TRANSMEMBRANE PROTEIN"/>
    <property type="match status" value="1"/>
</dbReference>
<dbReference type="RefSeq" id="WP_160382830.1">
    <property type="nucleotide sequence ID" value="NZ_WNXQ01000005.1"/>
</dbReference>
<comment type="similarity">
    <text evidence="2">Belongs to the autoinducer-2 exporter (AI-2E) (TC 2.A.86) family.</text>
</comment>
<accession>A0A844WCB3</accession>
<name>A0A844WCB3_9RHOB</name>
<feature type="transmembrane region" description="Helical" evidence="6">
    <location>
        <begin position="7"/>
        <end position="24"/>
    </location>
</feature>
<dbReference type="GO" id="GO:0055085">
    <property type="term" value="P:transmembrane transport"/>
    <property type="evidence" value="ECO:0007669"/>
    <property type="project" value="TreeGrafter"/>
</dbReference>
<dbReference type="AlphaFoldDB" id="A0A844WCB3"/>
<dbReference type="PANTHER" id="PTHR21716:SF64">
    <property type="entry name" value="AI-2 TRANSPORT PROTEIN TQSA"/>
    <property type="match status" value="1"/>
</dbReference>
<proteinExistence type="inferred from homology"/>
<keyword evidence="8" id="KW-1185">Reference proteome</keyword>
<comment type="subcellular location">
    <subcellularLocation>
        <location evidence="1">Membrane</location>
        <topology evidence="1">Multi-pass membrane protein</topology>
    </subcellularLocation>
</comment>